<organism evidence="8 9">
    <name type="scientific">Skermanella cutis</name>
    <dbReference type="NCBI Taxonomy" id="2775420"/>
    <lineage>
        <taxon>Bacteria</taxon>
        <taxon>Pseudomonadati</taxon>
        <taxon>Pseudomonadota</taxon>
        <taxon>Alphaproteobacteria</taxon>
        <taxon>Rhodospirillales</taxon>
        <taxon>Azospirillaceae</taxon>
        <taxon>Skermanella</taxon>
    </lineage>
</organism>
<dbReference type="PROSITE" id="PS50011">
    <property type="entry name" value="PROTEIN_KINASE_DOM"/>
    <property type="match status" value="1"/>
</dbReference>
<keyword evidence="8" id="KW-0723">Serine/threonine-protein kinase</keyword>
<dbReference type="InterPro" id="IPR058395">
    <property type="entry name" value="DUF8082"/>
</dbReference>
<dbReference type="PROSITE" id="PS00108">
    <property type="entry name" value="PROTEIN_KINASE_ST"/>
    <property type="match status" value="1"/>
</dbReference>
<evidence type="ECO:0000256" key="1">
    <source>
        <dbReference type="ARBA" id="ARBA00022679"/>
    </source>
</evidence>
<evidence type="ECO:0000256" key="3">
    <source>
        <dbReference type="ARBA" id="ARBA00022777"/>
    </source>
</evidence>
<feature type="binding site" evidence="5">
    <location>
        <position position="39"/>
    </location>
    <ligand>
        <name>ATP</name>
        <dbReference type="ChEBI" id="CHEBI:30616"/>
    </ligand>
</feature>
<dbReference type="RefSeq" id="WP_201082517.1">
    <property type="nucleotide sequence ID" value="NZ_CP067421.1"/>
</dbReference>
<keyword evidence="1" id="KW-0808">Transferase</keyword>
<gene>
    <name evidence="8" type="ORF">IGS68_28590</name>
</gene>
<dbReference type="InterPro" id="IPR017441">
    <property type="entry name" value="Protein_kinase_ATP_BS"/>
</dbReference>
<dbReference type="SUPFAM" id="SSF56112">
    <property type="entry name" value="Protein kinase-like (PK-like)"/>
    <property type="match status" value="1"/>
</dbReference>
<evidence type="ECO:0000256" key="4">
    <source>
        <dbReference type="ARBA" id="ARBA00022840"/>
    </source>
</evidence>
<dbReference type="CDD" id="cd14014">
    <property type="entry name" value="STKc_PknB_like"/>
    <property type="match status" value="1"/>
</dbReference>
<evidence type="ECO:0000313" key="9">
    <source>
        <dbReference type="Proteomes" id="UP000595197"/>
    </source>
</evidence>
<dbReference type="Gene3D" id="3.30.200.20">
    <property type="entry name" value="Phosphorylase Kinase, domain 1"/>
    <property type="match status" value="1"/>
</dbReference>
<keyword evidence="3 8" id="KW-0418">Kinase</keyword>
<sequence length="438" mass="47358">MELPRELGRYVLLERIGSGAMGSVFRGEDPVIGRPVAVKAIHASLLNPGDRDQHLARFKVEVKSAGRCQHPNIVAIYDYLEQEGDPHIVMELAPGRSLQHLMTAQRRLPVTHAADLVGQLLAALGHAHGRGVIHRDIKPANLIIDGDRRLKVTDFGIARLGGGDITVNGMMLGTPAFMAPEQLKGDDLDHRADLFSAGMVLLHLVTGRLPYEGASLAGLLVELASDRPVDPHRAGDFDPRLTPVLKRALAKHPDERFETAGAFAEALASALSGPDDSELWPSEAPAATGGLQSDFIERVERELMEVTGPIARILVREAGKRAASEEQMVSRLAAGIPDARSRDRFLHALAGRGPKAPPSPPSPEAGGAGLPISPEALEAVQTLLVSFIGPFGRVLVRQGSVRAASISQFYDQLAVHIKHEKDREEFRRKFLEKVPPKP</sequence>
<proteinExistence type="predicted"/>
<feature type="domain" description="Protein kinase" evidence="7">
    <location>
        <begin position="10"/>
        <end position="268"/>
    </location>
</feature>
<dbReference type="Pfam" id="PF00069">
    <property type="entry name" value="Pkinase"/>
    <property type="match status" value="1"/>
</dbReference>
<dbReference type="Gene3D" id="1.10.510.10">
    <property type="entry name" value="Transferase(Phosphotransferase) domain 1"/>
    <property type="match status" value="1"/>
</dbReference>
<dbReference type="EMBL" id="CP067421">
    <property type="protein sequence ID" value="QQP93117.1"/>
    <property type="molecule type" value="Genomic_DNA"/>
</dbReference>
<dbReference type="InterPro" id="IPR011009">
    <property type="entry name" value="Kinase-like_dom_sf"/>
</dbReference>
<feature type="region of interest" description="Disordered" evidence="6">
    <location>
        <begin position="350"/>
        <end position="370"/>
    </location>
</feature>
<reference evidence="8" key="1">
    <citation type="submission" date="2021-02" db="EMBL/GenBank/DDBJ databases">
        <title>Skermanella TT6 skin isolate.</title>
        <authorList>
            <person name="Lee K."/>
            <person name="Ganzorig M."/>
        </authorList>
    </citation>
    <scope>NUCLEOTIDE SEQUENCE</scope>
    <source>
        <strain evidence="8">TT6</strain>
    </source>
</reference>
<dbReference type="Pfam" id="PF26309">
    <property type="entry name" value="DUF8082"/>
    <property type="match status" value="2"/>
</dbReference>
<evidence type="ECO:0000313" key="8">
    <source>
        <dbReference type="EMBL" id="QQP93117.1"/>
    </source>
</evidence>
<dbReference type="PANTHER" id="PTHR43289">
    <property type="entry name" value="MITOGEN-ACTIVATED PROTEIN KINASE KINASE KINASE 20-RELATED"/>
    <property type="match status" value="1"/>
</dbReference>
<accession>A0ABX7BFZ2</accession>
<keyword evidence="9" id="KW-1185">Reference proteome</keyword>
<dbReference type="PANTHER" id="PTHR43289:SF6">
    <property type="entry name" value="SERINE_THREONINE-PROTEIN KINASE NEKL-3"/>
    <property type="match status" value="1"/>
</dbReference>
<dbReference type="GO" id="GO:0004674">
    <property type="term" value="F:protein serine/threonine kinase activity"/>
    <property type="evidence" value="ECO:0007669"/>
    <property type="project" value="UniProtKB-KW"/>
</dbReference>
<name>A0ABX7BFZ2_9PROT</name>
<evidence type="ECO:0000256" key="5">
    <source>
        <dbReference type="PROSITE-ProRule" id="PRU10141"/>
    </source>
</evidence>
<dbReference type="InterPro" id="IPR008271">
    <property type="entry name" value="Ser/Thr_kinase_AS"/>
</dbReference>
<protein>
    <submittedName>
        <fullName evidence="8">Serine/threonine protein kinase</fullName>
    </submittedName>
</protein>
<dbReference type="Proteomes" id="UP000595197">
    <property type="component" value="Plasmid pTT6-1"/>
</dbReference>
<evidence type="ECO:0000259" key="7">
    <source>
        <dbReference type="PROSITE" id="PS50011"/>
    </source>
</evidence>
<keyword evidence="8" id="KW-0614">Plasmid</keyword>
<dbReference type="PROSITE" id="PS00107">
    <property type="entry name" value="PROTEIN_KINASE_ATP"/>
    <property type="match status" value="1"/>
</dbReference>
<dbReference type="InterPro" id="IPR000719">
    <property type="entry name" value="Prot_kinase_dom"/>
</dbReference>
<evidence type="ECO:0000256" key="2">
    <source>
        <dbReference type="ARBA" id="ARBA00022741"/>
    </source>
</evidence>
<keyword evidence="2 5" id="KW-0547">Nucleotide-binding</keyword>
<keyword evidence="4 5" id="KW-0067">ATP-binding</keyword>
<geneLocation type="plasmid" evidence="8 9">
    <name>pTT6-1</name>
</geneLocation>
<evidence type="ECO:0000256" key="6">
    <source>
        <dbReference type="SAM" id="MobiDB-lite"/>
    </source>
</evidence>
<dbReference type="SMART" id="SM00220">
    <property type="entry name" value="S_TKc"/>
    <property type="match status" value="1"/>
</dbReference>